<accession>A0AAF1B2R8</accession>
<protein>
    <submittedName>
        <fullName evidence="2">Uncharacterized protein</fullName>
    </submittedName>
</protein>
<name>A0AAF1B2R8_DAUCS</name>
<dbReference type="InterPro" id="IPR016621">
    <property type="entry name" value="UCP014543"/>
</dbReference>
<feature type="transmembrane region" description="Helical" evidence="1">
    <location>
        <begin position="205"/>
        <end position="224"/>
    </location>
</feature>
<dbReference type="Pfam" id="PF12646">
    <property type="entry name" value="DUF3783"/>
    <property type="match status" value="1"/>
</dbReference>
<reference evidence="2" key="2">
    <citation type="submission" date="2022-03" db="EMBL/GenBank/DDBJ databases">
        <title>Draft title - Genomic analysis of global carrot germplasm unveils the trajectory of domestication and the origin of high carotenoid orange carrot.</title>
        <authorList>
            <person name="Iorizzo M."/>
            <person name="Ellison S."/>
            <person name="Senalik D."/>
            <person name="Macko-Podgorni A."/>
            <person name="Grzebelus D."/>
            <person name="Bostan H."/>
            <person name="Rolling W."/>
            <person name="Curaba J."/>
            <person name="Simon P."/>
        </authorList>
    </citation>
    <scope>NUCLEOTIDE SEQUENCE</scope>
    <source>
        <tissue evidence="2">Leaf</tissue>
    </source>
</reference>
<keyword evidence="1" id="KW-1133">Transmembrane helix</keyword>
<dbReference type="EMBL" id="CP093347">
    <property type="protein sequence ID" value="WOH02453.1"/>
    <property type="molecule type" value="Genomic_DNA"/>
</dbReference>
<evidence type="ECO:0000313" key="3">
    <source>
        <dbReference type="Proteomes" id="UP000077755"/>
    </source>
</evidence>
<dbReference type="PANTHER" id="PTHR35732:SF1">
    <property type="entry name" value="OS10G0545100 PROTEIN"/>
    <property type="match status" value="1"/>
</dbReference>
<dbReference type="Proteomes" id="UP000077755">
    <property type="component" value="Chromosome 5"/>
</dbReference>
<keyword evidence="3" id="KW-1185">Reference proteome</keyword>
<organism evidence="2 3">
    <name type="scientific">Daucus carota subsp. sativus</name>
    <name type="common">Carrot</name>
    <dbReference type="NCBI Taxonomy" id="79200"/>
    <lineage>
        <taxon>Eukaryota</taxon>
        <taxon>Viridiplantae</taxon>
        <taxon>Streptophyta</taxon>
        <taxon>Embryophyta</taxon>
        <taxon>Tracheophyta</taxon>
        <taxon>Spermatophyta</taxon>
        <taxon>Magnoliopsida</taxon>
        <taxon>eudicotyledons</taxon>
        <taxon>Gunneridae</taxon>
        <taxon>Pentapetalae</taxon>
        <taxon>asterids</taxon>
        <taxon>campanulids</taxon>
        <taxon>Apiales</taxon>
        <taxon>Apiaceae</taxon>
        <taxon>Apioideae</taxon>
        <taxon>Scandiceae</taxon>
        <taxon>Daucinae</taxon>
        <taxon>Daucus</taxon>
        <taxon>Daucus sect. Daucus</taxon>
    </lineage>
</organism>
<evidence type="ECO:0000256" key="1">
    <source>
        <dbReference type="SAM" id="Phobius"/>
    </source>
</evidence>
<sequence length="254" mass="28863">MVMMASSLTTQNFICSQFSLTPHTSNIPKSFVPSSPSIHKTPHVFKLNFLPRASSQELPGEDELTEDSKFVPLNAEDPIFGPPALLLSGFKREEFAKVQMLLKELEGEFLKIIVCTEDMISGSLWDAINTKQSNPEAVKVAESLPRICFLSGLTGEEMLMFIDAFPEFGIEPPVFAALVPNSADKPLKDVMEEIMDDHEMMDHILILYCTTIFFLIYFSIFCSLQDNWTEMVIYTENNSRNGSFKWFAYCMYKF</sequence>
<evidence type="ECO:0000313" key="2">
    <source>
        <dbReference type="EMBL" id="WOH02453.1"/>
    </source>
</evidence>
<gene>
    <name evidence="2" type="ORF">DCAR_0521842</name>
</gene>
<reference evidence="2" key="1">
    <citation type="journal article" date="2016" name="Nat. Genet.">
        <title>A high-quality carrot genome assembly provides new insights into carotenoid accumulation and asterid genome evolution.</title>
        <authorList>
            <person name="Iorizzo M."/>
            <person name="Ellison S."/>
            <person name="Senalik D."/>
            <person name="Zeng P."/>
            <person name="Satapoomin P."/>
            <person name="Huang J."/>
            <person name="Bowman M."/>
            <person name="Iovene M."/>
            <person name="Sanseverino W."/>
            <person name="Cavagnaro P."/>
            <person name="Yildiz M."/>
            <person name="Macko-Podgorni A."/>
            <person name="Moranska E."/>
            <person name="Grzebelus E."/>
            <person name="Grzebelus D."/>
            <person name="Ashrafi H."/>
            <person name="Zheng Z."/>
            <person name="Cheng S."/>
            <person name="Spooner D."/>
            <person name="Van Deynze A."/>
            <person name="Simon P."/>
        </authorList>
    </citation>
    <scope>NUCLEOTIDE SEQUENCE</scope>
    <source>
        <tissue evidence="2">Leaf</tissue>
    </source>
</reference>
<keyword evidence="1" id="KW-0472">Membrane</keyword>
<dbReference type="AlphaFoldDB" id="A0AAF1B2R8"/>
<keyword evidence="1" id="KW-0812">Transmembrane</keyword>
<dbReference type="PANTHER" id="PTHR35732">
    <property type="entry name" value="OS10G0545100 PROTEIN"/>
    <property type="match status" value="1"/>
</dbReference>
<proteinExistence type="predicted"/>